<dbReference type="CDD" id="cd00082">
    <property type="entry name" value="HisKA"/>
    <property type="match status" value="1"/>
</dbReference>
<dbReference type="SMART" id="SM00448">
    <property type="entry name" value="REC"/>
    <property type="match status" value="1"/>
</dbReference>
<evidence type="ECO:0000256" key="3">
    <source>
        <dbReference type="SAM" id="Phobius"/>
    </source>
</evidence>
<evidence type="ECO:0000256" key="1">
    <source>
        <dbReference type="ARBA" id="ARBA00022553"/>
    </source>
</evidence>
<dbReference type="CDD" id="cd17546">
    <property type="entry name" value="REC_hyHK_CKI1_RcsC-like"/>
    <property type="match status" value="1"/>
</dbReference>
<reference evidence="6" key="1">
    <citation type="submission" date="2021-01" db="EMBL/GenBank/DDBJ databases">
        <authorList>
            <consortium name="Genoscope - CEA"/>
            <person name="William W."/>
        </authorList>
    </citation>
    <scope>NUCLEOTIDE SEQUENCE</scope>
</reference>
<dbReference type="Pfam" id="PF02518">
    <property type="entry name" value="HATPase_c"/>
    <property type="match status" value="1"/>
</dbReference>
<dbReference type="InterPro" id="IPR003661">
    <property type="entry name" value="HisK_dim/P_dom"/>
</dbReference>
<feature type="modified residue" description="4-aspartylphosphate" evidence="2">
    <location>
        <position position="801"/>
    </location>
</feature>
<name>A0A8S1QFV9_9CILI</name>
<evidence type="ECO:0000259" key="4">
    <source>
        <dbReference type="PROSITE" id="PS50109"/>
    </source>
</evidence>
<dbReference type="InterPro" id="IPR005467">
    <property type="entry name" value="His_kinase_dom"/>
</dbReference>
<keyword evidence="3" id="KW-0472">Membrane</keyword>
<dbReference type="InterPro" id="IPR050956">
    <property type="entry name" value="2C_system_His_kinase"/>
</dbReference>
<dbReference type="InterPro" id="IPR001789">
    <property type="entry name" value="Sig_transdc_resp-reg_receiver"/>
</dbReference>
<dbReference type="GO" id="GO:0000155">
    <property type="term" value="F:phosphorelay sensor kinase activity"/>
    <property type="evidence" value="ECO:0007669"/>
    <property type="project" value="InterPro"/>
</dbReference>
<feature type="transmembrane region" description="Helical" evidence="3">
    <location>
        <begin position="114"/>
        <end position="132"/>
    </location>
</feature>
<dbReference type="EMBL" id="CAJJDN010000106">
    <property type="protein sequence ID" value="CAD8114512.1"/>
    <property type="molecule type" value="Genomic_DNA"/>
</dbReference>
<proteinExistence type="predicted"/>
<accession>A0A8S1QFV9</accession>
<keyword evidence="3" id="KW-1133">Transmembrane helix</keyword>
<gene>
    <name evidence="6" type="ORF">PSON_ATCC_30995.1.T1060047</name>
</gene>
<feature type="transmembrane region" description="Helical" evidence="3">
    <location>
        <begin position="20"/>
        <end position="36"/>
    </location>
</feature>
<organism evidence="6 7">
    <name type="scientific">Paramecium sonneborni</name>
    <dbReference type="NCBI Taxonomy" id="65129"/>
    <lineage>
        <taxon>Eukaryota</taxon>
        <taxon>Sar</taxon>
        <taxon>Alveolata</taxon>
        <taxon>Ciliophora</taxon>
        <taxon>Intramacronucleata</taxon>
        <taxon>Oligohymenophorea</taxon>
        <taxon>Peniculida</taxon>
        <taxon>Parameciidae</taxon>
        <taxon>Paramecium</taxon>
    </lineage>
</organism>
<keyword evidence="3" id="KW-0812">Transmembrane</keyword>
<feature type="transmembrane region" description="Helical" evidence="3">
    <location>
        <begin position="42"/>
        <end position="63"/>
    </location>
</feature>
<dbReference type="PROSITE" id="PS50110">
    <property type="entry name" value="RESPONSE_REGULATORY"/>
    <property type="match status" value="1"/>
</dbReference>
<dbReference type="SMART" id="SM00387">
    <property type="entry name" value="HATPase_c"/>
    <property type="match status" value="1"/>
</dbReference>
<dbReference type="AlphaFoldDB" id="A0A8S1QFV9"/>
<dbReference type="Proteomes" id="UP000692954">
    <property type="component" value="Unassembled WGS sequence"/>
</dbReference>
<feature type="domain" description="Histidine kinase" evidence="4">
    <location>
        <begin position="467"/>
        <end position="691"/>
    </location>
</feature>
<keyword evidence="7" id="KW-1185">Reference proteome</keyword>
<dbReference type="OrthoDB" id="60033at2759"/>
<evidence type="ECO:0000256" key="2">
    <source>
        <dbReference type="PROSITE-ProRule" id="PRU00169"/>
    </source>
</evidence>
<feature type="domain" description="Response regulatory" evidence="5">
    <location>
        <begin position="740"/>
        <end position="869"/>
    </location>
</feature>
<dbReference type="PANTHER" id="PTHR43719">
    <property type="entry name" value="TWO-COMPONENT HISTIDINE KINASE"/>
    <property type="match status" value="1"/>
</dbReference>
<dbReference type="PROSITE" id="PS50109">
    <property type="entry name" value="HIS_KIN"/>
    <property type="match status" value="1"/>
</dbReference>
<dbReference type="SMART" id="SM00388">
    <property type="entry name" value="HisKA"/>
    <property type="match status" value="1"/>
</dbReference>
<comment type="caution">
    <text evidence="6">The sequence shown here is derived from an EMBL/GenBank/DDBJ whole genome shotgun (WGS) entry which is preliminary data.</text>
</comment>
<evidence type="ECO:0000313" key="7">
    <source>
        <dbReference type="Proteomes" id="UP000692954"/>
    </source>
</evidence>
<sequence>MEKAKKLICLDKNNVKNLMIFLNSSIIFAQIIENLIQSRGPFILTCLIFLLVMIIYQGLSFYFKTIRTQLMIYCQYFMITLFSVELQIETSFLIFQQLAIFDTVFFNRNEKKKIVQNCLFFGGIVINTYVFIRVGFHNLQFTDLIKALCQSIILKILLYNLRQENEEQCDSIKENYKLNNQEMEPSVPRSIGLEYETQDPSKLFKTFDVLPEGIIILEKNTKDDFSIKYSNSAAKYLIDSEDQDQMLSELLDLKSVSPKQKSEEHLYKCSFSMQSQQSVRRNSFKLIPKQQSYNKSTFKFSQQFIVENQSSSQRQDLLLQQHQQSNHDFCLQFPPVQIIFPNQQIKTENMNHPNSPSIHYATSHKKSLDDIDSFHFLLIQIWLQLHTLVKEKVLNYQNQPLYYIHESDAFITNIKKFQKKQCLDLKVFSAIHYNKPLLVIILRDVNHKDYIKVLKDYNSQKSKTLSFVSHEFRTPLTCIIQMLEEVLENKTSINLSEQQLIQSALDNSKYILNLSNDLLDLAQIRAGKFKIRNTLFDLKSLLRDCLNMFEIQAMKKNIQLNYYYDKSLPTEIWSDLNRIRQITVNLIGNALKFTLEGSITLKAYLDGPNEICIEVKDTGVGMREEDQPKLFKAFAKIENKEASQMNAQGVGLGLLISNSIATQLNSEQRGLGFRSVYQEGTTFCFLVTNNKSNYTDEIENYQDSKKEIDVDLETKLNDVRRQSQNEKKFILQKNFCSCPQILLVEDNHFNVDSFLLKFNRTFQSLIKLDYTISGQLAEQKVQQRFLKQQHICHPYKLIFMDVELPIQNGIVTSKNIKNFYKTMNVPVTIVGCSGYAEEKEKKECLQYMDDYIVKPANKSDLERIINTYFFK</sequence>
<keyword evidence="1 2" id="KW-0597">Phosphoprotein</keyword>
<dbReference type="PANTHER" id="PTHR43719:SF28">
    <property type="entry name" value="PEROXIDE STRESS-ACTIVATED HISTIDINE KINASE MAK1-RELATED"/>
    <property type="match status" value="1"/>
</dbReference>
<evidence type="ECO:0000313" key="6">
    <source>
        <dbReference type="EMBL" id="CAD8114512.1"/>
    </source>
</evidence>
<dbReference type="Pfam" id="PF00512">
    <property type="entry name" value="HisKA"/>
    <property type="match status" value="1"/>
</dbReference>
<dbReference type="InterPro" id="IPR003594">
    <property type="entry name" value="HATPase_dom"/>
</dbReference>
<evidence type="ECO:0000259" key="5">
    <source>
        <dbReference type="PROSITE" id="PS50110"/>
    </source>
</evidence>
<protein>
    <submittedName>
        <fullName evidence="6">Uncharacterized protein</fullName>
    </submittedName>
</protein>
<dbReference type="Pfam" id="PF00072">
    <property type="entry name" value="Response_reg"/>
    <property type="match status" value="1"/>
</dbReference>